<dbReference type="Proteomes" id="UP000310263">
    <property type="component" value="Unassembled WGS sequence"/>
</dbReference>
<gene>
    <name evidence="3" type="ORF">E5334_07080</name>
</gene>
<name>A0A4S2F3M0_9ACTN</name>
<keyword evidence="4" id="KW-1185">Reference proteome</keyword>
<evidence type="ECO:0000313" key="3">
    <source>
        <dbReference type="EMBL" id="TGY61761.1"/>
    </source>
</evidence>
<comment type="caution">
    <text evidence="3">The sequence shown here is derived from an EMBL/GenBank/DDBJ whole genome shotgun (WGS) entry which is preliminary data.</text>
</comment>
<evidence type="ECO:0000313" key="4">
    <source>
        <dbReference type="Proteomes" id="UP000310263"/>
    </source>
</evidence>
<dbReference type="PANTHER" id="PTHR33969:SF2">
    <property type="entry name" value="SEGREGATION AND CONDENSATION PROTEIN A"/>
    <property type="match status" value="1"/>
</dbReference>
<protein>
    <recommendedName>
        <fullName evidence="2">Segregation and condensation protein A</fullName>
    </recommendedName>
</protein>
<dbReference type="Gene3D" id="1.10.10.580">
    <property type="entry name" value="Structural maintenance of chromosome 1. Chain E"/>
    <property type="match status" value="1"/>
</dbReference>
<reference evidence="3 4" key="1">
    <citation type="submission" date="2019-04" db="EMBL/GenBank/DDBJ databases">
        <title>Microbes associate with the intestines of laboratory mice.</title>
        <authorList>
            <person name="Navarre W."/>
            <person name="Wong E."/>
            <person name="Huang K."/>
            <person name="Tropini C."/>
            <person name="Ng K."/>
            <person name="Yu B."/>
        </authorList>
    </citation>
    <scope>NUCLEOTIDE SEQUENCE [LARGE SCALE GENOMIC DNA]</scope>
    <source>
        <strain evidence="3 4">NM07_P-09</strain>
    </source>
</reference>
<keyword evidence="1" id="KW-0159">Chromosome partition</keyword>
<dbReference type="GO" id="GO:0007059">
    <property type="term" value="P:chromosome segregation"/>
    <property type="evidence" value="ECO:0007669"/>
    <property type="project" value="UniProtKB-KW"/>
</dbReference>
<dbReference type="EMBL" id="SRYE01000004">
    <property type="protein sequence ID" value="TGY61761.1"/>
    <property type="molecule type" value="Genomic_DNA"/>
</dbReference>
<organism evidence="3 4">
    <name type="scientific">Muricaecibacterium torontonense</name>
    <dbReference type="NCBI Taxonomy" id="3032871"/>
    <lineage>
        <taxon>Bacteria</taxon>
        <taxon>Bacillati</taxon>
        <taxon>Actinomycetota</taxon>
        <taxon>Coriobacteriia</taxon>
        <taxon>Coriobacteriales</taxon>
        <taxon>Atopobiaceae</taxon>
        <taxon>Muricaecibacterium</taxon>
    </lineage>
</organism>
<dbReference type="RefSeq" id="WP_136012893.1">
    <property type="nucleotide sequence ID" value="NZ_SRYE01000004.1"/>
</dbReference>
<evidence type="ECO:0000256" key="2">
    <source>
        <dbReference type="ARBA" id="ARBA00044777"/>
    </source>
</evidence>
<dbReference type="InterPro" id="IPR023093">
    <property type="entry name" value="ScpA-like_C"/>
</dbReference>
<sequence>MSYHVRTQAFSGPFDLLLALVNRQRLDIGAISIAQVADQYLAEVESMGQMDLEVASDFVLVASTLLEIKAASLLPQEGEKLTSLDEEDEDFEDLDPLQSRDVLVARLMAYKQFRNAAAALGARMELEARMHPRTAGPDPEFLGIMPDFLKDVTLSGLAVLCADLDSRRESMLLEAEHIAPKRLPVALTVASVDRQVRSRKALTFDDLLAGSRSPETVVVTFLAVLELFKAGAITVSQQEPFGDIAIAHIEGAAPYEPPAEAVAEIENTLQEAVERDELEALGEEALADKLAALAQATHREAALEDLAAALEESEEQ</sequence>
<dbReference type="OrthoDB" id="9811016at2"/>
<dbReference type="Gene3D" id="6.10.250.2410">
    <property type="match status" value="1"/>
</dbReference>
<dbReference type="Pfam" id="PF02616">
    <property type="entry name" value="SMC_ScpA"/>
    <property type="match status" value="1"/>
</dbReference>
<accession>A0A4S2F3M0</accession>
<dbReference type="InterPro" id="IPR003768">
    <property type="entry name" value="ScpA"/>
</dbReference>
<dbReference type="AlphaFoldDB" id="A0A4S2F3M0"/>
<evidence type="ECO:0000256" key="1">
    <source>
        <dbReference type="ARBA" id="ARBA00022829"/>
    </source>
</evidence>
<dbReference type="PANTHER" id="PTHR33969">
    <property type="entry name" value="SEGREGATION AND CONDENSATION PROTEIN A"/>
    <property type="match status" value="1"/>
</dbReference>
<proteinExistence type="predicted"/>